<keyword evidence="1" id="KW-1133">Transmembrane helix</keyword>
<dbReference type="RefSeq" id="XP_028338600.1">
    <property type="nucleotide sequence ID" value="XM_028482799.1"/>
</dbReference>
<dbReference type="OrthoDB" id="10060824at2759"/>
<sequence>MTLLREILLKNSSLKNLVYNATIIGRDATDFSLSQGKVVTVSPKNQITVTLKFTGRFLHPAEASLLLISKPKNGTGGTMMTFALKGEVLNFKAICHFCGILNIYLFAIPIN</sequence>
<feature type="transmembrane region" description="Helical" evidence="1">
    <location>
        <begin position="89"/>
        <end position="110"/>
    </location>
</feature>
<dbReference type="Proteomes" id="UP000248484">
    <property type="component" value="Chromosome 21"/>
</dbReference>
<dbReference type="GO" id="GO:0005929">
    <property type="term" value="C:cilium"/>
    <property type="evidence" value="ECO:0007669"/>
    <property type="project" value="TreeGrafter"/>
</dbReference>
<dbReference type="GeneID" id="114484719"/>
<dbReference type="KEGG" id="pcad:114484719"/>
<evidence type="ECO:0000313" key="2">
    <source>
        <dbReference type="Proteomes" id="UP000248484"/>
    </source>
</evidence>
<dbReference type="PANTHER" id="PTHR45912:SF3">
    <property type="entry name" value="CILIA- AND FLAGELLA-ASSOCIATED PROTEIN 47"/>
    <property type="match status" value="1"/>
</dbReference>
<keyword evidence="3" id="KW-0969">Cilium</keyword>
<accession>A0A455APL0</accession>
<evidence type="ECO:0000313" key="3">
    <source>
        <dbReference type="RefSeq" id="XP_028338600.1"/>
    </source>
</evidence>
<keyword evidence="1" id="KW-0812">Transmembrane</keyword>
<keyword evidence="1" id="KW-0472">Membrane</keyword>
<keyword evidence="3" id="KW-0282">Flagellum</keyword>
<reference evidence="3" key="1">
    <citation type="submission" date="2025-08" db="UniProtKB">
        <authorList>
            <consortium name="RefSeq"/>
        </authorList>
    </citation>
    <scope>IDENTIFICATION</scope>
    <source>
        <tissue evidence="3">Muscle</tissue>
    </source>
</reference>
<dbReference type="PANTHER" id="PTHR45912">
    <property type="entry name" value="CILIA- AND FLAGELLA-ASSOCIATED PROTEIN 47"/>
    <property type="match status" value="1"/>
</dbReference>
<dbReference type="CTD" id="286464"/>
<gene>
    <name evidence="3" type="primary">CFAP47</name>
</gene>
<evidence type="ECO:0000256" key="1">
    <source>
        <dbReference type="SAM" id="Phobius"/>
    </source>
</evidence>
<dbReference type="GO" id="GO:0007288">
    <property type="term" value="P:sperm axoneme assembly"/>
    <property type="evidence" value="ECO:0007669"/>
    <property type="project" value="TreeGrafter"/>
</dbReference>
<keyword evidence="3" id="KW-0966">Cell projection</keyword>
<proteinExistence type="predicted"/>
<dbReference type="InParanoid" id="A0A455APL0"/>
<protein>
    <submittedName>
        <fullName evidence="3">Cilia- and flagella-associated protein 47</fullName>
    </submittedName>
</protein>
<dbReference type="AlphaFoldDB" id="A0A455APL0"/>
<name>A0A455APL0_PHYMC</name>
<organism evidence="2 3">
    <name type="scientific">Physeter macrocephalus</name>
    <name type="common">Sperm whale</name>
    <name type="synonym">Physeter catodon</name>
    <dbReference type="NCBI Taxonomy" id="9755"/>
    <lineage>
        <taxon>Eukaryota</taxon>
        <taxon>Metazoa</taxon>
        <taxon>Chordata</taxon>
        <taxon>Craniata</taxon>
        <taxon>Vertebrata</taxon>
        <taxon>Euteleostomi</taxon>
        <taxon>Mammalia</taxon>
        <taxon>Eutheria</taxon>
        <taxon>Laurasiatheria</taxon>
        <taxon>Artiodactyla</taxon>
        <taxon>Whippomorpha</taxon>
        <taxon>Cetacea</taxon>
        <taxon>Odontoceti</taxon>
        <taxon>Physeteridae</taxon>
        <taxon>Physeter</taxon>
    </lineage>
</organism>
<keyword evidence="2" id="KW-1185">Reference proteome</keyword>